<dbReference type="InterPro" id="IPR007759">
    <property type="entry name" value="Asxl_HARE-HTH"/>
</dbReference>
<organism evidence="3 4">
    <name type="scientific">Leptospira interrogans str. UI 12621</name>
    <dbReference type="NCBI Taxonomy" id="1049937"/>
    <lineage>
        <taxon>Bacteria</taxon>
        <taxon>Pseudomonadati</taxon>
        <taxon>Spirochaetota</taxon>
        <taxon>Spirochaetia</taxon>
        <taxon>Leptospirales</taxon>
        <taxon>Leptospiraceae</taxon>
        <taxon>Leptospira</taxon>
    </lineage>
</organism>
<sequence length="313" mass="37061">MNFLEFSIKVLKETNRPLTPIEIWETGKEKGYDIQVSSKGKTPWQTIAARIYVDLRDNPNSPFIKLKLRPTKFFLKELMSKDLEKRILSDEENSTLTDKKELKFSEKELHKYLSYYLYNYHFIYSKTIFHQNSNKKNFAQWIHPDLVGVYFPIIDWENEVIDIAKDVGSLGIKLFSYELKIELNFGNLRESFFQAVSNSSWAHEGYLVVSNYDRDEEFSEEYKRLSNSFGIGLIHLDIDDPDSSRIIFQAKTKDFIDIDTVNKIAKINPDFKKFLKRVKTDFTSREIRKEEYDKIEMIENLENKKSLEKTNHP</sequence>
<keyword evidence="1" id="KW-0804">Transcription</keyword>
<dbReference type="EMBL" id="AHNQ02000027">
    <property type="protein sequence ID" value="EKO24772.1"/>
    <property type="molecule type" value="Genomic_DNA"/>
</dbReference>
<dbReference type="Pfam" id="PF05066">
    <property type="entry name" value="HARE-HTH"/>
    <property type="match status" value="1"/>
</dbReference>
<feature type="domain" description="HTH HARE-type" evidence="2">
    <location>
        <begin position="1"/>
        <end position="78"/>
    </location>
</feature>
<gene>
    <name evidence="3" type="ORF">LEP1GSC104_0469</name>
</gene>
<protein>
    <submittedName>
        <fullName evidence="3">PF04373 family protein</fullName>
    </submittedName>
</protein>
<dbReference type="GO" id="GO:0006355">
    <property type="term" value="P:regulation of DNA-templated transcription"/>
    <property type="evidence" value="ECO:0007669"/>
    <property type="project" value="InterPro"/>
</dbReference>
<reference evidence="3 4" key="1">
    <citation type="submission" date="2012-09" db="EMBL/GenBank/DDBJ databases">
        <authorList>
            <person name="Harkins D.M."/>
            <person name="Durkin A.S."/>
            <person name="Brinkac L.M."/>
            <person name="Selengut J.D."/>
            <person name="Sanka R."/>
            <person name="DePew J."/>
            <person name="Purushe J."/>
            <person name="Chanthongthip A."/>
            <person name="Lattana O."/>
            <person name="Phetsouvanh R."/>
            <person name="Newton P.N."/>
            <person name="Vinetz J.M."/>
            <person name="Sutton G.G."/>
            <person name="Nelson W.C."/>
            <person name="Fouts D.E."/>
        </authorList>
    </citation>
    <scope>NUCLEOTIDE SEQUENCE [LARGE SCALE GENOMIC DNA]</scope>
    <source>
        <strain evidence="3 4">UI 12621</strain>
    </source>
</reference>
<name>A0A0F6H935_LEPIR</name>
<dbReference type="RefSeq" id="WP_002120298.1">
    <property type="nucleotide sequence ID" value="NZ_AHNQ02000027.1"/>
</dbReference>
<accession>A0A0F6H935</accession>
<evidence type="ECO:0000313" key="4">
    <source>
        <dbReference type="Proteomes" id="UP000006324"/>
    </source>
</evidence>
<dbReference type="PROSITE" id="PS51913">
    <property type="entry name" value="HTH_HARE"/>
    <property type="match status" value="1"/>
</dbReference>
<dbReference type="Proteomes" id="UP000006324">
    <property type="component" value="Unassembled WGS sequence"/>
</dbReference>
<proteinExistence type="predicted"/>
<dbReference type="AlphaFoldDB" id="A0A0F6H935"/>
<comment type="caution">
    <text evidence="3">The sequence shown here is derived from an EMBL/GenBank/DDBJ whole genome shotgun (WGS) entry which is preliminary data.</text>
</comment>
<evidence type="ECO:0000256" key="1">
    <source>
        <dbReference type="ARBA" id="ARBA00023163"/>
    </source>
</evidence>
<evidence type="ECO:0000313" key="3">
    <source>
        <dbReference type="EMBL" id="EKO24772.1"/>
    </source>
</evidence>
<evidence type="ECO:0000259" key="2">
    <source>
        <dbReference type="PROSITE" id="PS51913"/>
    </source>
</evidence>